<feature type="compositionally biased region" description="Polar residues" evidence="1">
    <location>
        <begin position="992"/>
        <end position="1002"/>
    </location>
</feature>
<feature type="compositionally biased region" description="Acidic residues" evidence="1">
    <location>
        <begin position="471"/>
        <end position="483"/>
    </location>
</feature>
<dbReference type="Proteomes" id="UP000014500">
    <property type="component" value="Unassembled WGS sequence"/>
</dbReference>
<evidence type="ECO:0000313" key="3">
    <source>
        <dbReference type="Proteomes" id="UP000014500"/>
    </source>
</evidence>
<proteinExistence type="predicted"/>
<dbReference type="AlphaFoldDB" id="T1IN75"/>
<protein>
    <submittedName>
        <fullName evidence="2">Uncharacterized protein</fullName>
    </submittedName>
</protein>
<feature type="region of interest" description="Disordered" evidence="1">
    <location>
        <begin position="651"/>
        <end position="691"/>
    </location>
</feature>
<feature type="compositionally biased region" description="Acidic residues" evidence="1">
    <location>
        <begin position="318"/>
        <end position="349"/>
    </location>
</feature>
<feature type="compositionally biased region" description="Low complexity" evidence="1">
    <location>
        <begin position="146"/>
        <end position="160"/>
    </location>
</feature>
<feature type="region of interest" description="Disordered" evidence="1">
    <location>
        <begin position="34"/>
        <end position="68"/>
    </location>
</feature>
<accession>T1IN75</accession>
<dbReference type="EMBL" id="JH431152">
    <property type="status" value="NOT_ANNOTATED_CDS"/>
    <property type="molecule type" value="Genomic_DNA"/>
</dbReference>
<feature type="region of interest" description="Disordered" evidence="1">
    <location>
        <begin position="127"/>
        <end position="485"/>
    </location>
</feature>
<feature type="region of interest" description="Disordered" evidence="1">
    <location>
        <begin position="968"/>
        <end position="1074"/>
    </location>
</feature>
<feature type="compositionally biased region" description="Polar residues" evidence="1">
    <location>
        <begin position="249"/>
        <end position="260"/>
    </location>
</feature>
<evidence type="ECO:0000313" key="2">
    <source>
        <dbReference type="EnsemblMetazoa" id="SMAR002452-PA"/>
    </source>
</evidence>
<sequence length="1074" mass="118627">MIKWSEDRGGSVSFENDDIRRSLEMLDDILAEYEHDSDNNTCKSSENHTSYERYNSRSRPPPPPEEAARVIVSYFPRCQNGIGGDSSRGTDEHEPLNADSCNNNAAYIDYELARLTDEYNMYEEKQKMANKPRAGLRNLSSPPLPSSSSSCASPPLRGSSPRQMSSTRNAPPPPPPPKFLETRFPEFPEFQLRMTSHGRYQTSDDDLDESSSQSPDDTANTSVMDEDSESRSGSEECSSVIEMPLKSGPSVSPTGQQGQQERPEDYVAVHPKKYFEDYPASVDSLASQVYSPPDDRANPRHRTPTQTNKRRNNHQEILDDQEMLIQDDDAEEEEEEEEEDEEDEEDDMAVMDMTLPPPPAFETRDMDDDDQESDGDSPNLMDDTEYFYDITRSADDLSNDDEDEEDEQRMEEEEDEGTITETSPRERFSIVHQMYREGSLDGLDETPPNFKPPPPPSSHSPDGDFPTPSASEDEEEEEEEECDEAHVRWRVALPNRGRGLVFGTAILLMNRQVKTYPRPSSVASSIASSITTVSSTRSGSRGGRGISPKSSGVKTDDLMMDDQEFHLPSFSDVGSRSSLSSSSTLTHQRPLSAELLGIDRLPDVRSIVDSFNQKEVRAVSRSPPPCLDRKAKASKEFVSTLKKELPLFKNIKPVKPPTKPKTSEKPVKASTSGTWTTKTPKSPKTPTDETHTSILKASITQPLQATKTKIMGMCKSSTLSHFPKVVKSHLTSSRPSGAMTLPKRESSRAAKAMAMALSLPSRAKNTIKIVTRPHTPSMEPTLLQTTPMPSRVSSDDLPRLLSYRVVNNDSLPPTEISTATMTSRIPKGATLPRISHENRRPQLSTEFGGPFSPPANMDGTRRIPPPPPPLTKGPPPKIFVEVQPTRSESSCTSSCSCLCTKHQSPCQSPVPPPMPGAQQHITDANVPDLQEQHMVPYHNATAIASTSRNEDECPNSQQECGRGLHFSIAVGGQPKKGKKSNNPPAKKSSQNSEKSGSEQRNNALIMEIQAAIQHRKSSDPDAKASKGSEPGTSIPGNRKIQSKTLPNLSAEDNDKSPEKRGFFKGFLRRGNSGN</sequence>
<feature type="region of interest" description="Disordered" evidence="1">
    <location>
        <begin position="82"/>
        <end position="101"/>
    </location>
</feature>
<feature type="compositionally biased region" description="Acidic residues" evidence="1">
    <location>
        <begin position="397"/>
        <end position="418"/>
    </location>
</feature>
<feature type="compositionally biased region" description="Basic and acidic residues" evidence="1">
    <location>
        <begin position="1016"/>
        <end position="1026"/>
    </location>
</feature>
<name>T1IN75_STRMM</name>
<feature type="compositionally biased region" description="Basic and acidic residues" evidence="1">
    <location>
        <begin position="45"/>
        <end position="55"/>
    </location>
</feature>
<reference evidence="3" key="1">
    <citation type="submission" date="2011-05" db="EMBL/GenBank/DDBJ databases">
        <authorList>
            <person name="Richards S.R."/>
            <person name="Qu J."/>
            <person name="Jiang H."/>
            <person name="Jhangiani S.N."/>
            <person name="Agravi P."/>
            <person name="Goodspeed R."/>
            <person name="Gross S."/>
            <person name="Mandapat C."/>
            <person name="Jackson L."/>
            <person name="Mathew T."/>
            <person name="Pu L."/>
            <person name="Thornton R."/>
            <person name="Saada N."/>
            <person name="Wilczek-Boney K.B."/>
            <person name="Lee S."/>
            <person name="Kovar C."/>
            <person name="Wu Y."/>
            <person name="Scherer S.E."/>
            <person name="Worley K.C."/>
            <person name="Muzny D.M."/>
            <person name="Gibbs R."/>
        </authorList>
    </citation>
    <scope>NUCLEOTIDE SEQUENCE</scope>
    <source>
        <strain evidence="3">Brora</strain>
    </source>
</reference>
<feature type="compositionally biased region" description="Low complexity" evidence="1">
    <location>
        <begin position="668"/>
        <end position="685"/>
    </location>
</feature>
<feature type="compositionally biased region" description="Basic and acidic residues" evidence="1">
    <location>
        <begin position="423"/>
        <end position="439"/>
    </location>
</feature>
<organism evidence="2 3">
    <name type="scientific">Strigamia maritima</name>
    <name type="common">European centipede</name>
    <name type="synonym">Geophilus maritimus</name>
    <dbReference type="NCBI Taxonomy" id="126957"/>
    <lineage>
        <taxon>Eukaryota</taxon>
        <taxon>Metazoa</taxon>
        <taxon>Ecdysozoa</taxon>
        <taxon>Arthropoda</taxon>
        <taxon>Myriapoda</taxon>
        <taxon>Chilopoda</taxon>
        <taxon>Pleurostigmophora</taxon>
        <taxon>Geophilomorpha</taxon>
        <taxon>Linotaeniidae</taxon>
        <taxon>Strigamia</taxon>
    </lineage>
</organism>
<evidence type="ECO:0000256" key="1">
    <source>
        <dbReference type="SAM" id="MobiDB-lite"/>
    </source>
</evidence>
<feature type="region of interest" description="Disordered" evidence="1">
    <location>
        <begin position="531"/>
        <end position="556"/>
    </location>
</feature>
<feature type="compositionally biased region" description="Basic and acidic residues" evidence="1">
    <location>
        <begin position="1052"/>
        <end position="1061"/>
    </location>
</feature>
<feature type="compositionally biased region" description="Acidic residues" evidence="1">
    <location>
        <begin position="365"/>
        <end position="375"/>
    </location>
</feature>
<dbReference type="EnsemblMetazoa" id="SMAR002452-RA">
    <property type="protein sequence ID" value="SMAR002452-PA"/>
    <property type="gene ID" value="SMAR002452"/>
</dbReference>
<dbReference type="HOGENOM" id="CLU_287189_0_0_1"/>
<feature type="compositionally biased region" description="Low complexity" evidence="1">
    <location>
        <begin position="980"/>
        <end position="991"/>
    </location>
</feature>
<reference evidence="2" key="2">
    <citation type="submission" date="2015-02" db="UniProtKB">
        <authorList>
            <consortium name="EnsemblMetazoa"/>
        </authorList>
    </citation>
    <scope>IDENTIFICATION</scope>
</reference>
<feature type="compositionally biased region" description="Basic residues" evidence="1">
    <location>
        <begin position="299"/>
        <end position="312"/>
    </location>
</feature>
<keyword evidence="3" id="KW-1185">Reference proteome</keyword>
<feature type="compositionally biased region" description="Pro residues" evidence="1">
    <location>
        <begin position="449"/>
        <end position="458"/>
    </location>
</feature>